<accession>A0A0M1P4H4</accession>
<dbReference type="EMBL" id="LIUT01000001">
    <property type="protein sequence ID" value="KOR89215.1"/>
    <property type="molecule type" value="Genomic_DNA"/>
</dbReference>
<proteinExistence type="predicted"/>
<evidence type="ECO:0000313" key="2">
    <source>
        <dbReference type="Proteomes" id="UP000036932"/>
    </source>
</evidence>
<dbReference type="Proteomes" id="UP000036932">
    <property type="component" value="Unassembled WGS sequence"/>
</dbReference>
<dbReference type="PATRIC" id="fig|1705565.3.peg.3675"/>
<name>A0A0M1P4H4_9BACL</name>
<evidence type="ECO:0000313" key="1">
    <source>
        <dbReference type="EMBL" id="KOR89215.1"/>
    </source>
</evidence>
<comment type="caution">
    <text evidence="1">The sequence shown here is derived from an EMBL/GenBank/DDBJ whole genome shotgun (WGS) entry which is preliminary data.</text>
</comment>
<sequence>MNFFPIPHPEQIDFYIKLVNAVDGSSSRYRYPTDNNLEHYNPSSYRYHFGIQYYLLRTCFERIRFTEYIIDEATEGREDYRELRM</sequence>
<gene>
    <name evidence="1" type="ORF">AM231_08630</name>
</gene>
<reference evidence="2" key="1">
    <citation type="submission" date="2015-08" db="EMBL/GenBank/DDBJ databases">
        <title>Genome sequencing project for genomic taxonomy and phylogenomics of Bacillus-like bacteria.</title>
        <authorList>
            <person name="Liu B."/>
            <person name="Wang J."/>
            <person name="Zhu Y."/>
            <person name="Liu G."/>
            <person name="Chen Q."/>
            <person name="Chen Z."/>
            <person name="Lan J."/>
            <person name="Che J."/>
            <person name="Ge C."/>
            <person name="Shi H."/>
            <person name="Pan Z."/>
            <person name="Liu X."/>
        </authorList>
    </citation>
    <scope>NUCLEOTIDE SEQUENCE [LARGE SCALE GENOMIC DNA]</scope>
    <source>
        <strain evidence="2">FJAT-22460</strain>
    </source>
</reference>
<dbReference type="AlphaFoldDB" id="A0A0M1P4H4"/>
<keyword evidence="2" id="KW-1185">Reference proteome</keyword>
<protein>
    <submittedName>
        <fullName evidence="1">Uncharacterized protein</fullName>
    </submittedName>
</protein>
<organism evidence="1 2">
    <name type="scientific">Paenibacillus solani</name>
    <dbReference type="NCBI Taxonomy" id="1705565"/>
    <lineage>
        <taxon>Bacteria</taxon>
        <taxon>Bacillati</taxon>
        <taxon>Bacillota</taxon>
        <taxon>Bacilli</taxon>
        <taxon>Bacillales</taxon>
        <taxon>Paenibacillaceae</taxon>
        <taxon>Paenibacillus</taxon>
    </lineage>
</organism>